<evidence type="ECO:0000256" key="5">
    <source>
        <dbReference type="ARBA" id="ARBA00022771"/>
    </source>
</evidence>
<keyword evidence="8" id="KW-0539">Nucleus</keyword>
<feature type="region of interest" description="Disordered" evidence="10">
    <location>
        <begin position="757"/>
        <end position="788"/>
    </location>
</feature>
<dbReference type="SUPFAM" id="SSF57903">
    <property type="entry name" value="FYVE/PHD zinc finger"/>
    <property type="match status" value="2"/>
</dbReference>
<dbReference type="InterPro" id="IPR034732">
    <property type="entry name" value="EPHD"/>
</dbReference>
<dbReference type="SMART" id="SM00184">
    <property type="entry name" value="RING"/>
    <property type="match status" value="3"/>
</dbReference>
<evidence type="ECO:0000256" key="1">
    <source>
        <dbReference type="ARBA" id="ARBA00004123"/>
    </source>
</evidence>
<keyword evidence="4" id="KW-0479">Metal-binding</keyword>
<evidence type="ECO:0000256" key="7">
    <source>
        <dbReference type="ARBA" id="ARBA00022833"/>
    </source>
</evidence>
<feature type="region of interest" description="Disordered" evidence="10">
    <location>
        <begin position="335"/>
        <end position="378"/>
    </location>
</feature>
<evidence type="ECO:0008006" key="14">
    <source>
        <dbReference type="Google" id="ProtNLM"/>
    </source>
</evidence>
<feature type="region of interest" description="Disordered" evidence="10">
    <location>
        <begin position="394"/>
        <end position="421"/>
    </location>
</feature>
<keyword evidence="5 9" id="KW-0863">Zinc-finger</keyword>
<evidence type="ECO:0000256" key="9">
    <source>
        <dbReference type="PROSITE-ProRule" id="PRU00175"/>
    </source>
</evidence>
<feature type="compositionally biased region" description="Basic and acidic residues" evidence="10">
    <location>
        <begin position="359"/>
        <end position="378"/>
    </location>
</feature>
<feature type="domain" description="PHD-type" evidence="12">
    <location>
        <begin position="430"/>
        <end position="547"/>
    </location>
</feature>
<dbReference type="Gene3D" id="3.30.40.10">
    <property type="entry name" value="Zinc/RING finger domain, C3HC4 (zinc finger)"/>
    <property type="match status" value="4"/>
</dbReference>
<evidence type="ECO:0000313" key="13">
    <source>
        <dbReference type="EnsemblMetazoa" id="MDOA008457-PA"/>
    </source>
</evidence>
<dbReference type="SUPFAM" id="SSF57850">
    <property type="entry name" value="RING/U-box"/>
    <property type="match status" value="2"/>
</dbReference>
<keyword evidence="6" id="KW-0833">Ubl conjugation pathway</keyword>
<keyword evidence="3" id="KW-0808">Transferase</keyword>
<dbReference type="OrthoDB" id="512616at2759"/>
<dbReference type="InterPro" id="IPR059102">
    <property type="entry name" value="PHD_PHF7/G2E3-like"/>
</dbReference>
<evidence type="ECO:0000256" key="4">
    <source>
        <dbReference type="ARBA" id="ARBA00022723"/>
    </source>
</evidence>
<dbReference type="VEuPathDB" id="VectorBase:MDOA008457"/>
<dbReference type="Pfam" id="PF13771">
    <property type="entry name" value="zf-HC5HC2H"/>
    <property type="match status" value="2"/>
</dbReference>
<evidence type="ECO:0000259" key="11">
    <source>
        <dbReference type="PROSITE" id="PS50089"/>
    </source>
</evidence>
<feature type="region of interest" description="Disordered" evidence="10">
    <location>
        <begin position="1058"/>
        <end position="1077"/>
    </location>
</feature>
<dbReference type="SMART" id="SM00249">
    <property type="entry name" value="PHD"/>
    <property type="match status" value="5"/>
</dbReference>
<feature type="compositionally biased region" description="Polar residues" evidence="10">
    <location>
        <begin position="763"/>
        <end position="772"/>
    </location>
</feature>
<dbReference type="PROSITE" id="PS51805">
    <property type="entry name" value="EPHD"/>
    <property type="match status" value="2"/>
</dbReference>
<dbReference type="PROSITE" id="PS50089">
    <property type="entry name" value="ZF_RING_2"/>
    <property type="match status" value="2"/>
</dbReference>
<evidence type="ECO:0000256" key="3">
    <source>
        <dbReference type="ARBA" id="ARBA00022679"/>
    </source>
</evidence>
<protein>
    <recommendedName>
        <fullName evidence="14">G2/M phase-specific E3 ubiquitin-protein ligase</fullName>
    </recommendedName>
</protein>
<dbReference type="CDD" id="cd15669">
    <property type="entry name" value="ePHD_PHF7_G2E3_like"/>
    <property type="match status" value="2"/>
</dbReference>
<gene>
    <name evidence="13" type="primary">101897555</name>
</gene>
<evidence type="ECO:0000256" key="2">
    <source>
        <dbReference type="ARBA" id="ARBA00004906"/>
    </source>
</evidence>
<dbReference type="InterPro" id="IPR013083">
    <property type="entry name" value="Znf_RING/FYVE/PHD"/>
</dbReference>
<dbReference type="KEGG" id="mde:101897555"/>
<name>A0A1I8MU48_MUSDO</name>
<dbReference type="eggNOG" id="KOG1084">
    <property type="taxonomic scope" value="Eukaryota"/>
</dbReference>
<dbReference type="PANTHER" id="PTHR12420">
    <property type="entry name" value="PHD FINGER PROTEIN"/>
    <property type="match status" value="1"/>
</dbReference>
<dbReference type="STRING" id="7370.A0A1I8MU48"/>
<feature type="compositionally biased region" description="Polar residues" evidence="10">
    <location>
        <begin position="407"/>
        <end position="418"/>
    </location>
</feature>
<evidence type="ECO:0000256" key="8">
    <source>
        <dbReference type="ARBA" id="ARBA00023242"/>
    </source>
</evidence>
<feature type="region of interest" description="Disordered" evidence="10">
    <location>
        <begin position="1167"/>
        <end position="1195"/>
    </location>
</feature>
<dbReference type="RefSeq" id="XP_005177404.3">
    <property type="nucleotide sequence ID" value="XM_005177347.4"/>
</dbReference>
<feature type="domain" description="RING-type" evidence="11">
    <location>
        <begin position="131"/>
        <end position="183"/>
    </location>
</feature>
<evidence type="ECO:0000256" key="6">
    <source>
        <dbReference type="ARBA" id="ARBA00022786"/>
    </source>
</evidence>
<dbReference type="InterPro" id="IPR001841">
    <property type="entry name" value="Znf_RING"/>
</dbReference>
<dbReference type="PANTHER" id="PTHR12420:SF42">
    <property type="entry name" value="G2_M PHASE-SPECIFIC E3 UBIQUITIN-PROTEIN LIGASE"/>
    <property type="match status" value="1"/>
</dbReference>
<dbReference type="EnsemblMetazoa" id="MDOA008457-RA">
    <property type="protein sequence ID" value="MDOA008457-PA"/>
    <property type="gene ID" value="MDOA008457"/>
</dbReference>
<dbReference type="InterPro" id="IPR042013">
    <property type="entry name" value="PHF7/G2E3_ePHD"/>
</dbReference>
<feature type="compositionally biased region" description="Low complexity" evidence="10">
    <location>
        <begin position="339"/>
        <end position="353"/>
    </location>
</feature>
<comment type="subcellular location">
    <subcellularLocation>
        <location evidence="1">Nucleus</location>
    </subcellularLocation>
</comment>
<dbReference type="Pfam" id="PF26054">
    <property type="entry name" value="PHD_G2E3"/>
    <property type="match status" value="2"/>
</dbReference>
<dbReference type="AlphaFoldDB" id="A0A1I8MU48"/>
<feature type="compositionally biased region" description="Polar residues" evidence="10">
    <location>
        <begin position="1062"/>
        <end position="1071"/>
    </location>
</feature>
<dbReference type="VEuPathDB" id="VectorBase:MDOMA2_013656"/>
<dbReference type="InterPro" id="IPR001965">
    <property type="entry name" value="Znf_PHD"/>
</dbReference>
<dbReference type="InterPro" id="IPR051188">
    <property type="entry name" value="PHD-type_Zinc_Finger"/>
</dbReference>
<sequence>MDKCYLCKSKKVDDIQYGEFLRNAEMGFGVHTFCLYLSSNLTQNGQDDEGYLGFLKADIKDEERRVSHLRCCYCREKYANIGCCEKRCHRAFHLICGMENGAENQFCQSFRSYCHGHRRKGPKIPEAETTCIICYEKLLEPNTNNKKWRIVQSPCCRNGWFHKLCLQKFAKTAGYFFKCPLCNDAKVFRQKLPAQGIFIPNQDAAWELEPNAFVELLERPSECAATVCENKNGRNYTSHANPLILCGTCGSTAMHKRCLPQPNKGRFYCADCTIAFHQHDRDDENDDEAEEIDVCHVSDNEDLNMVQRLFGHDEKAVHGDDDDFSDAGIRISHPRRSRILSSDSSKSDLPSPRAFTTNFKDERFDRDDNTQCDRALQRDDDDISDVGIKISHPRRSRILSSDSSKSDTPTPQTYTQSSKYEESSAANKKIDTCFLCKSSNKDDIQYGDFLRSEEMEMGVHTFCLYLSSNLTQNGTDEEGFLGFLIEDIKKEEIRISHLKCFYCRKKYANIGCCEKKCRRTFHLICGIENNAQNQFCNSFKSYCFNHRRKRIGKPPPTATCSICYDLLGTKKWGLVKSPCCFNGWFHKFCLQKFAKTAGYFFKCPLCNDAKTFRQKLPALGIFIPNQDAAWELEPNAFAELLERPNECTAIECENKEGRRHSSAANPLLLCRTCGSTAVHKKCLPKSDKNRFHCKDCTIAMVEEEEDSGRYSLNSETNGSDNKLGNASYHENMAVINGLMGDDENSSDDEIKTQRRYKNRLWSVDSQAQAGSNNKKRRHKRPSTIYSTDDDDDEVEIICDKANPCQSHESLESLVPVKNENNPGGNNSGKEKLLRWGRIITDSSDDEVTVEVMPAEQDKSNKTLNSKRAPAKSIKNDEECVPKKLPKIINDGMKTSSSATLLVSFEEVHKENPNRSHNKIRRVIRSDEEDDDVKKDHMKSVNIDTECSSNVEASYKDSVGNCNNRSSVRGFKTFTPIDCSSDDDIDIHNSKNSKLKTMQEIREISTEEKSDEDDDPLENFTKLVERQKDISCIAQRTRTRVTNRSYPEEYSKKANKALKTRKTTTFQNQKQESSTKHDNLDVSCIARRTRRKSTASEHVNSKDRYSGLSASKQLNAPCVTIRTLGRRKTVCSETVTEKKRRETQEIHVGKSSSSETIESCHSYEISAVYDKKDPTEEESEDCENDRQNDGKLSPFELSCIAKRTRRRKSSSQTEDKIPTSSYSLALSNRYNHAWPRQNELVAFSKLRNKQNYYPSNNHHPHVNNRKRN</sequence>
<dbReference type="GO" id="GO:0005634">
    <property type="term" value="C:nucleus"/>
    <property type="evidence" value="ECO:0007669"/>
    <property type="project" value="TreeGrafter"/>
</dbReference>
<feature type="domain" description="RING-type" evidence="11">
    <location>
        <begin position="560"/>
        <end position="607"/>
    </location>
</feature>
<dbReference type="GO" id="GO:0008270">
    <property type="term" value="F:zinc ion binding"/>
    <property type="evidence" value="ECO:0007669"/>
    <property type="project" value="UniProtKB-KW"/>
</dbReference>
<organism evidence="13">
    <name type="scientific">Musca domestica</name>
    <name type="common">House fly</name>
    <dbReference type="NCBI Taxonomy" id="7370"/>
    <lineage>
        <taxon>Eukaryota</taxon>
        <taxon>Metazoa</taxon>
        <taxon>Ecdysozoa</taxon>
        <taxon>Arthropoda</taxon>
        <taxon>Hexapoda</taxon>
        <taxon>Insecta</taxon>
        <taxon>Pterygota</taxon>
        <taxon>Neoptera</taxon>
        <taxon>Endopterygota</taxon>
        <taxon>Diptera</taxon>
        <taxon>Brachycera</taxon>
        <taxon>Muscomorpha</taxon>
        <taxon>Muscoidea</taxon>
        <taxon>Muscidae</taxon>
        <taxon>Musca</taxon>
    </lineage>
</organism>
<dbReference type="InterPro" id="IPR011011">
    <property type="entry name" value="Znf_FYVE_PHD"/>
</dbReference>
<evidence type="ECO:0000256" key="10">
    <source>
        <dbReference type="SAM" id="MobiDB-lite"/>
    </source>
</evidence>
<reference evidence="13" key="1">
    <citation type="submission" date="2020-05" db="UniProtKB">
        <authorList>
            <consortium name="EnsemblMetazoa"/>
        </authorList>
    </citation>
    <scope>IDENTIFICATION</scope>
    <source>
        <strain evidence="13">Aabys</strain>
    </source>
</reference>
<proteinExistence type="predicted"/>
<feature type="region of interest" description="Disordered" evidence="10">
    <location>
        <begin position="1088"/>
        <end position="1107"/>
    </location>
</feature>
<evidence type="ECO:0000259" key="12">
    <source>
        <dbReference type="PROSITE" id="PS51805"/>
    </source>
</evidence>
<feature type="domain" description="PHD-type" evidence="12">
    <location>
        <begin position="1"/>
        <end position="118"/>
    </location>
</feature>
<keyword evidence="7" id="KW-0862">Zinc</keyword>
<accession>A0A1I8MU48</accession>
<comment type="pathway">
    <text evidence="2">Protein modification; protein ubiquitination.</text>
</comment>